<reference evidence="3 4" key="1">
    <citation type="submission" date="2019-08" db="EMBL/GenBank/DDBJ databases">
        <title>Selenomonas sp. mPRGC5 and Selenomonas sp. mPRGC8 isolated from ruminal fluid of dairy goat (Capra hircus).</title>
        <authorList>
            <person name="Poothong S."/>
            <person name="Nuengjamnong C."/>
            <person name="Tanasupawat S."/>
        </authorList>
    </citation>
    <scope>NUCLEOTIDE SEQUENCE [LARGE SCALE GENOMIC DNA]</scope>
    <source>
        <strain evidence="4">mPRGC5</strain>
    </source>
</reference>
<evidence type="ECO:0000256" key="1">
    <source>
        <dbReference type="SAM" id="SignalP"/>
    </source>
</evidence>
<dbReference type="Proteomes" id="UP000323646">
    <property type="component" value="Unassembled WGS sequence"/>
</dbReference>
<dbReference type="InterPro" id="IPR051465">
    <property type="entry name" value="Cell_Envelope_Struct_Comp"/>
</dbReference>
<gene>
    <name evidence="3" type="ORF">FZ040_10360</name>
</gene>
<dbReference type="PROSITE" id="PS51272">
    <property type="entry name" value="SLH"/>
    <property type="match status" value="1"/>
</dbReference>
<dbReference type="Gene3D" id="2.40.160.10">
    <property type="entry name" value="Porin"/>
    <property type="match status" value="1"/>
</dbReference>
<dbReference type="Pfam" id="PF16930">
    <property type="entry name" value="Porin_5"/>
    <property type="match status" value="1"/>
</dbReference>
<dbReference type="SUPFAM" id="SSF56935">
    <property type="entry name" value="Porins"/>
    <property type="match status" value="1"/>
</dbReference>
<dbReference type="InterPro" id="IPR001119">
    <property type="entry name" value="SLH_dom"/>
</dbReference>
<accession>A0A5D6W3P7</accession>
<dbReference type="InterPro" id="IPR023614">
    <property type="entry name" value="Porin_dom_sf"/>
</dbReference>
<evidence type="ECO:0000259" key="2">
    <source>
        <dbReference type="PROSITE" id="PS51272"/>
    </source>
</evidence>
<dbReference type="Pfam" id="PF00395">
    <property type="entry name" value="SLH"/>
    <property type="match status" value="1"/>
</dbReference>
<keyword evidence="4" id="KW-1185">Reference proteome</keyword>
<comment type="caution">
    <text evidence="3">The sequence shown here is derived from an EMBL/GenBank/DDBJ whole genome shotgun (WGS) entry which is preliminary data.</text>
</comment>
<feature type="domain" description="SLH" evidence="2">
    <location>
        <begin position="24"/>
        <end position="87"/>
    </location>
</feature>
<evidence type="ECO:0000313" key="3">
    <source>
        <dbReference type="EMBL" id="TYZ21408.1"/>
    </source>
</evidence>
<dbReference type="EMBL" id="VTOY01000009">
    <property type="protein sequence ID" value="TYZ21408.1"/>
    <property type="molecule type" value="Genomic_DNA"/>
</dbReference>
<proteinExistence type="predicted"/>
<sequence length="420" mass="46110">MMFKKIGMIAVALTVFFTTSVLAAGNPFADVPADHWAYEAVTELVSDGVLTGYDDMTLKGQREITRYEMAMMIARAMAAEKDVEVSTRDKQMIAQLAAEFSDDLNALGVRVACLEQQADVVQWNGKVEYTNKQARTSAAGRRSSNTLLLRLEPSAAIEPHWQVKARLEAAQELSQDETGTVRLERIYAQGDYDALQLTFGKLPLYTNEEGMLWDGQCSGAVASFGGGLKRQDGAVLTLLGGRLSPEELSPDFGIVSAEAADLYGINFDGTKNKILAGAGAYRLKNDSWDSAYFSAGNTAAIWSLHGAYRFTNRLRLSGAYAENTKAKSQDTAWQTELDYGTYRPEMQGSWQLYSAYRQLGESAAAAGTDDALHYGQKGWEVGAKYAPLKNVGVILKYGDGERIDSHQGIKQYFARVECFF</sequence>
<dbReference type="InterPro" id="IPR032638">
    <property type="entry name" value="Porin_5"/>
</dbReference>
<dbReference type="PANTHER" id="PTHR43308">
    <property type="entry name" value="OUTER MEMBRANE PROTEIN ALPHA-RELATED"/>
    <property type="match status" value="1"/>
</dbReference>
<evidence type="ECO:0000313" key="4">
    <source>
        <dbReference type="Proteomes" id="UP000323646"/>
    </source>
</evidence>
<name>A0A5D6W3P7_9FIRM</name>
<feature type="signal peptide" evidence="1">
    <location>
        <begin position="1"/>
        <end position="23"/>
    </location>
</feature>
<keyword evidence="1" id="KW-0732">Signal</keyword>
<dbReference type="OrthoDB" id="5845122at2"/>
<dbReference type="RefSeq" id="WP_149171917.1">
    <property type="nucleotide sequence ID" value="NZ_VTOY01000009.1"/>
</dbReference>
<feature type="chain" id="PRO_5022711355" evidence="1">
    <location>
        <begin position="24"/>
        <end position="420"/>
    </location>
</feature>
<dbReference type="AlphaFoldDB" id="A0A5D6W3P7"/>
<protein>
    <submittedName>
        <fullName evidence="3">S-layer protein</fullName>
    </submittedName>
</protein>
<organism evidence="3 4">
    <name type="scientific">Selenomonas ruminis</name>
    <dbReference type="NCBI Taxonomy" id="2593411"/>
    <lineage>
        <taxon>Bacteria</taxon>
        <taxon>Bacillati</taxon>
        <taxon>Bacillota</taxon>
        <taxon>Negativicutes</taxon>
        <taxon>Selenomonadales</taxon>
        <taxon>Selenomonadaceae</taxon>
        <taxon>Selenomonas</taxon>
    </lineage>
</organism>